<evidence type="ECO:0000313" key="2">
    <source>
        <dbReference type="Proteomes" id="UP001235966"/>
    </source>
</evidence>
<dbReference type="InterPro" id="IPR012467">
    <property type="entry name" value="DUF1684"/>
</dbReference>
<dbReference type="PANTHER" id="PTHR41913">
    <property type="entry name" value="DUF1684 DOMAIN-CONTAINING PROTEIN"/>
    <property type="match status" value="1"/>
</dbReference>
<dbReference type="PANTHER" id="PTHR41913:SF1">
    <property type="entry name" value="DUF1684 DOMAIN-CONTAINING PROTEIN"/>
    <property type="match status" value="1"/>
</dbReference>
<sequence>MTEMNVEETLRDPRAEKWQNWHDKRNEELAEEFGWLTLISYEWIDWVPTPIRDFPGMYQVMSDESGDFLRAMLTEKDSVFRDGEPVVGEVDFRLENEESDMSLHTTLWRAEVIRRSNRYAIRVRRSDSPVRTRFEGVPSWTYTAREVYPATITLLDEPVRGERATARKDVHSPYEVTADLAVEVDGEVRHFQLEGSPEGGFHFTFHDPTNGEESADWRFVPVESPWIAGKKPLSERTAEVEVDFNYSMNFPAAFTPWGTCPMPLPGNEWPLPVRAGELRVEQMTWRRMQDRAKREKA</sequence>
<keyword evidence="2" id="KW-1185">Reference proteome</keyword>
<evidence type="ECO:0000313" key="1">
    <source>
        <dbReference type="EMBL" id="MDP9800796.1"/>
    </source>
</evidence>
<reference evidence="1 2" key="1">
    <citation type="submission" date="2023-07" db="EMBL/GenBank/DDBJ databases">
        <title>Sequencing the genomes of 1000 actinobacteria strains.</title>
        <authorList>
            <person name="Klenk H.-P."/>
        </authorList>
    </citation>
    <scope>NUCLEOTIDE SEQUENCE [LARGE SCALE GENOMIC DNA]</scope>
    <source>
        <strain evidence="1 2">DSM 102162</strain>
    </source>
</reference>
<dbReference type="Proteomes" id="UP001235966">
    <property type="component" value="Unassembled WGS sequence"/>
</dbReference>
<dbReference type="RefSeq" id="WP_278058256.1">
    <property type="nucleotide sequence ID" value="NZ_CP121247.1"/>
</dbReference>
<dbReference type="Pfam" id="PF07920">
    <property type="entry name" value="DUF1684"/>
    <property type="match status" value="1"/>
</dbReference>
<organism evidence="1 2">
    <name type="scientific">Arcanobacterium wilhelmae</name>
    <dbReference type="NCBI Taxonomy" id="1803177"/>
    <lineage>
        <taxon>Bacteria</taxon>
        <taxon>Bacillati</taxon>
        <taxon>Actinomycetota</taxon>
        <taxon>Actinomycetes</taxon>
        <taxon>Actinomycetales</taxon>
        <taxon>Actinomycetaceae</taxon>
        <taxon>Arcanobacterium</taxon>
    </lineage>
</organism>
<gene>
    <name evidence="1" type="ORF">J2S49_000872</name>
</gene>
<accession>A0ABT9NC55</accession>
<name>A0ABT9NC55_9ACTO</name>
<proteinExistence type="predicted"/>
<comment type="caution">
    <text evidence="1">The sequence shown here is derived from an EMBL/GenBank/DDBJ whole genome shotgun (WGS) entry which is preliminary data.</text>
</comment>
<dbReference type="EMBL" id="JAUSQW010000001">
    <property type="protein sequence ID" value="MDP9800796.1"/>
    <property type="molecule type" value="Genomic_DNA"/>
</dbReference>
<protein>
    <submittedName>
        <fullName evidence="1">Uncharacterized protein (DUF1684 family)</fullName>
    </submittedName>
</protein>